<protein>
    <submittedName>
        <fullName evidence="1">Putative lipoprotein</fullName>
    </submittedName>
</protein>
<dbReference type="Proteomes" id="UP000020773">
    <property type="component" value="Unassembled WGS sequence"/>
</dbReference>
<reference evidence="1 2" key="1">
    <citation type="submission" date="2014-02" db="EMBL/GenBank/DDBJ databases">
        <authorList>
            <person name="Sears C."/>
            <person name="Carroll K."/>
            <person name="Sack B.R."/>
            <person name="Qadri F."/>
            <person name="Myers L.L."/>
            <person name="Chung G.-T."/>
            <person name="Escheverria P."/>
            <person name="Fraser C.M."/>
            <person name="Sadzewicz L."/>
            <person name="Shefchek K.A."/>
            <person name="Tallon L."/>
            <person name="Das S.P."/>
            <person name="Daugherty S."/>
            <person name="Mongodin E.F."/>
        </authorList>
    </citation>
    <scope>NUCLEOTIDE SEQUENCE [LARGE SCALE GENOMIC DNA]</scope>
    <source>
        <strain evidence="2">3998T(B)3</strain>
    </source>
</reference>
<evidence type="ECO:0000313" key="2">
    <source>
        <dbReference type="Proteomes" id="UP000020773"/>
    </source>
</evidence>
<name>A0A015U3I3_BACFG</name>
<accession>A0A015U3I3</accession>
<gene>
    <name evidence="1" type="ORF">M125_3940</name>
</gene>
<organism evidence="1 2">
    <name type="scientific">Bacteroides fragilis str. 3998T(B)3</name>
    <dbReference type="NCBI Taxonomy" id="1339316"/>
    <lineage>
        <taxon>Bacteria</taxon>
        <taxon>Pseudomonadati</taxon>
        <taxon>Bacteroidota</taxon>
        <taxon>Bacteroidia</taxon>
        <taxon>Bacteroidales</taxon>
        <taxon>Bacteroidaceae</taxon>
        <taxon>Bacteroides</taxon>
    </lineage>
</organism>
<evidence type="ECO:0000313" key="1">
    <source>
        <dbReference type="EMBL" id="EXY89367.1"/>
    </source>
</evidence>
<dbReference type="AlphaFoldDB" id="A0A015U3I3"/>
<keyword evidence="1" id="KW-0449">Lipoprotein</keyword>
<dbReference type="EMBL" id="JGDB01000253">
    <property type="protein sequence ID" value="EXY89367.1"/>
    <property type="molecule type" value="Genomic_DNA"/>
</dbReference>
<comment type="caution">
    <text evidence="1">The sequence shown here is derived from an EMBL/GenBank/DDBJ whole genome shotgun (WGS) entry which is preliminary data.</text>
</comment>
<feature type="non-terminal residue" evidence="1">
    <location>
        <position position="31"/>
    </location>
</feature>
<sequence length="31" mass="3560">MKSILLSVISFLLVMNVCGKNDVDMRTYLKK</sequence>
<proteinExistence type="predicted"/>